<dbReference type="InterPro" id="IPR003018">
    <property type="entry name" value="GAF"/>
</dbReference>
<evidence type="ECO:0000259" key="1">
    <source>
        <dbReference type="SMART" id="SM00065"/>
    </source>
</evidence>
<dbReference type="InterPro" id="IPR029016">
    <property type="entry name" value="GAF-like_dom_sf"/>
</dbReference>
<keyword evidence="3" id="KW-1185">Reference proteome</keyword>
<reference evidence="2" key="1">
    <citation type="submission" date="2022-10" db="EMBL/GenBank/DDBJ databases">
        <authorList>
            <person name="Kim H.S."/>
            <person name="Kim J.-S."/>
            <person name="Suh M.K."/>
            <person name="Eom M.K."/>
            <person name="Lee J.-S."/>
        </authorList>
    </citation>
    <scope>NUCLEOTIDE SEQUENCE</scope>
    <source>
        <strain evidence="2">LIP-5</strain>
    </source>
</reference>
<dbReference type="Proteomes" id="UP001209317">
    <property type="component" value="Unassembled WGS sequence"/>
</dbReference>
<protein>
    <submittedName>
        <fullName evidence="2">GAF domain-containing protein</fullName>
    </submittedName>
</protein>
<feature type="domain" description="GAF" evidence="1">
    <location>
        <begin position="610"/>
        <end position="773"/>
    </location>
</feature>
<dbReference type="Gene3D" id="3.30.450.20">
    <property type="entry name" value="PAS domain"/>
    <property type="match status" value="1"/>
</dbReference>
<proteinExistence type="predicted"/>
<name>A0AAE3LPA6_9BACT</name>
<dbReference type="SUPFAM" id="SSF55785">
    <property type="entry name" value="PYP-like sensor domain (PAS domain)"/>
    <property type="match status" value="1"/>
</dbReference>
<comment type="caution">
    <text evidence="2">The sequence shown here is derived from an EMBL/GenBank/DDBJ whole genome shotgun (WGS) entry which is preliminary data.</text>
</comment>
<evidence type="ECO:0000313" key="2">
    <source>
        <dbReference type="EMBL" id="MCU7693300.1"/>
    </source>
</evidence>
<dbReference type="InterPro" id="IPR035965">
    <property type="entry name" value="PAS-like_dom_sf"/>
</dbReference>
<dbReference type="SMART" id="SM00065">
    <property type="entry name" value="GAF"/>
    <property type="match status" value="2"/>
</dbReference>
<gene>
    <name evidence="2" type="ORF">OD355_02080</name>
</gene>
<feature type="domain" description="GAF" evidence="1">
    <location>
        <begin position="314"/>
        <end position="463"/>
    </location>
</feature>
<organism evidence="2 3">
    <name type="scientific">Haoranjiania flava</name>
    <dbReference type="NCBI Taxonomy" id="1856322"/>
    <lineage>
        <taxon>Bacteria</taxon>
        <taxon>Pseudomonadati</taxon>
        <taxon>Bacteroidota</taxon>
        <taxon>Chitinophagia</taxon>
        <taxon>Chitinophagales</taxon>
        <taxon>Chitinophagaceae</taxon>
        <taxon>Haoranjiania</taxon>
    </lineage>
</organism>
<dbReference type="Gene3D" id="3.30.450.40">
    <property type="match status" value="2"/>
</dbReference>
<dbReference type="RefSeq" id="WP_263036786.1">
    <property type="nucleotide sequence ID" value="NZ_JAOTPL010000002.1"/>
</dbReference>
<dbReference type="Pfam" id="PF01590">
    <property type="entry name" value="GAF"/>
    <property type="match status" value="2"/>
</dbReference>
<dbReference type="EMBL" id="JAOTPL010000002">
    <property type="protein sequence ID" value="MCU7693300.1"/>
    <property type="molecule type" value="Genomic_DNA"/>
</dbReference>
<dbReference type="SUPFAM" id="SSF55781">
    <property type="entry name" value="GAF domain-like"/>
    <property type="match status" value="2"/>
</dbReference>
<evidence type="ECO:0000313" key="3">
    <source>
        <dbReference type="Proteomes" id="UP001209317"/>
    </source>
</evidence>
<accession>A0AAE3LPA6</accession>
<sequence length="844" mass="96043">MDLGGKFDYAEYLSYSDLLFLLQLSDEIAMLPAEEEIFSYCCRAFAAKIIADEVVVYDFTGPMPQLKCHFKRKNATPQPEPCTEHFRLYSQQSMLKLPDVKNTHPELFDKCSTGALLGVLLPEGGNGMFLLEMRNDTPTEWRENDVELARSGFQKILSAVLRIREIDKFRKQSFDFETTANALGLSVWGSSSESSEPQGAELKTLKEALVKAALPDDVVKSIAEEDVPRVEIEINRSLAEGKDYEIEYQRVNGSRPQWVKLKGGKRTDAAGRPHLWYSELDISEFKHSQTQLIKDKKNKEFLLWLTDELSTIKDPVAVQKKAAEMLGRHFDFSMAHYSMYTNGLWTTEWQYRAPGVTSSMVGSHHDNNHPLITSHLKKDKTFVSCNLATDTRLEDEERATMKDLGVGAVVMSPISGGGVLKGSFVVAQDKPKEWTDDEISVIKEVARRTQSAVEHTLAEKALKTSEKKFRKLFNGINIGAAICKLIFDEQQKAADVVFEHVNPVAVKIMGFDFTGKTLNEIGFIKEKLWLEIYQRVARTGSEEKHILYSSVSNRWFDFNVVKYDEKNGDHVAILFNDITQKIVSEEKEKRIARYNAYQLKINDALRTLSSAEDVVNIATKIMAEALDADRLLIGESNNDHTQCVMSGYDACQVKFPGSIPAAQYNSICAVAQQHIPVVIDNVNIHSEENSTDIRYPDGVSHTFTDEEQKSLLQYHIESLMVFPVIKGSRRMANVNVHCSKPRAWNQEDFDFLMEAGERTWEIMMRLRSEEALRDTKQRYITKLEQVVRERTAEVKQSRDLFQSTMDASMDMIQVFEAVRNEQGEIVDFKYILLNHEAEKKCPCL</sequence>
<dbReference type="AlphaFoldDB" id="A0AAE3LPA6"/>